<evidence type="ECO:0000313" key="6">
    <source>
        <dbReference type="Proteomes" id="UP000216361"/>
    </source>
</evidence>
<dbReference type="Pfam" id="PF00990">
    <property type="entry name" value="GGDEF"/>
    <property type="match status" value="1"/>
</dbReference>
<dbReference type="CDD" id="cd01949">
    <property type="entry name" value="GGDEF"/>
    <property type="match status" value="1"/>
</dbReference>
<dbReference type="InterPro" id="IPR050469">
    <property type="entry name" value="Diguanylate_Cyclase"/>
</dbReference>
<protein>
    <recommendedName>
        <fullName evidence="1">diguanylate cyclase</fullName>
        <ecNumber evidence="1">2.7.7.65</ecNumber>
    </recommendedName>
</protein>
<keyword evidence="3" id="KW-0812">Transmembrane</keyword>
<dbReference type="GO" id="GO:0052621">
    <property type="term" value="F:diguanylate cyclase activity"/>
    <property type="evidence" value="ECO:0007669"/>
    <property type="project" value="UniProtKB-EC"/>
</dbReference>
<evidence type="ECO:0000259" key="4">
    <source>
        <dbReference type="PROSITE" id="PS50887"/>
    </source>
</evidence>
<organism evidence="5 6">
    <name type="scientific">Elstera cyanobacteriorum</name>
    <dbReference type="NCBI Taxonomy" id="2022747"/>
    <lineage>
        <taxon>Bacteria</taxon>
        <taxon>Pseudomonadati</taxon>
        <taxon>Pseudomonadota</taxon>
        <taxon>Alphaproteobacteria</taxon>
        <taxon>Rhodospirillales</taxon>
        <taxon>Rhodospirillaceae</taxon>
        <taxon>Elstera</taxon>
    </lineage>
</organism>
<dbReference type="Gene3D" id="3.30.70.270">
    <property type="match status" value="1"/>
</dbReference>
<dbReference type="AlphaFoldDB" id="A0A255XK13"/>
<accession>A0A255XK13</accession>
<gene>
    <name evidence="5" type="ORF">CHR90_17205</name>
</gene>
<dbReference type="CDD" id="cd12915">
    <property type="entry name" value="PDC2_DGC_like"/>
    <property type="match status" value="1"/>
</dbReference>
<feature type="transmembrane region" description="Helical" evidence="3">
    <location>
        <begin position="12"/>
        <end position="35"/>
    </location>
</feature>
<keyword evidence="3" id="KW-1133">Transmembrane helix</keyword>
<dbReference type="Proteomes" id="UP000216361">
    <property type="component" value="Unassembled WGS sequence"/>
</dbReference>
<comment type="catalytic activity">
    <reaction evidence="2">
        <text>2 GTP = 3',3'-c-di-GMP + 2 diphosphate</text>
        <dbReference type="Rhea" id="RHEA:24898"/>
        <dbReference type="ChEBI" id="CHEBI:33019"/>
        <dbReference type="ChEBI" id="CHEBI:37565"/>
        <dbReference type="ChEBI" id="CHEBI:58805"/>
        <dbReference type="EC" id="2.7.7.65"/>
    </reaction>
</comment>
<dbReference type="Gene3D" id="3.30.450.20">
    <property type="entry name" value="PAS domain"/>
    <property type="match status" value="2"/>
</dbReference>
<dbReference type="InterPro" id="IPR029787">
    <property type="entry name" value="Nucleotide_cyclase"/>
</dbReference>
<dbReference type="NCBIfam" id="TIGR00254">
    <property type="entry name" value="GGDEF"/>
    <property type="match status" value="1"/>
</dbReference>
<dbReference type="EMBL" id="NOXS01000035">
    <property type="protein sequence ID" value="OYQ16724.1"/>
    <property type="molecule type" value="Genomic_DNA"/>
</dbReference>
<feature type="domain" description="GGDEF" evidence="4">
    <location>
        <begin position="366"/>
        <end position="504"/>
    </location>
</feature>
<dbReference type="PANTHER" id="PTHR45138:SF9">
    <property type="entry name" value="DIGUANYLATE CYCLASE DGCM-RELATED"/>
    <property type="match status" value="1"/>
</dbReference>
<dbReference type="InterPro" id="IPR043128">
    <property type="entry name" value="Rev_trsase/Diguanyl_cyclase"/>
</dbReference>
<proteinExistence type="predicted"/>
<keyword evidence="6" id="KW-1185">Reference proteome</keyword>
<dbReference type="PANTHER" id="PTHR45138">
    <property type="entry name" value="REGULATORY COMPONENTS OF SENSORY TRANSDUCTION SYSTEM"/>
    <property type="match status" value="1"/>
</dbReference>
<sequence length="519" mass="56941">MVPRSRLYPLIVLHGAACLILLAVVWGAILAGLYIHRAYHLRTSQALAVTLADATAQHMTAALTDIDKTSQALRRAYLRDPANFDRFLRDTDAPQVIFPTFQVSVINAAGFLAYSSGQPVTAPVDLRDRLHYRYHLTSATDDLYVSRVVIGRVSNTQSLQFTRKIIDDAGTFKGVIVLSVAHDYFVQFLRSVAIPPDGLVALIGSDGWLRARVNSLDTGVNSVPPSLFETPLQDAPFLDAKRPSAGLYDMPASLEGVQRIGAYQRLAVYPLTVLVMLSREEVNAVSRDILGPFLGGGLLLSGILILGTLLGLRLILKREAAITAMAQREAQLRDLANNDVLTGIANRRYFIDRASVEIARSLRHRRPLALAMLDLDHFKRINDHYGHAGGDAVLQEVVRRIRARLRREDLIGRLGGEEFAILLPETEIEGALTALDLIRLLIAESPFLLPDGQQVQVTVSIGVADLKTEAGYAPEDLDQLMKRADEALYAAKRGGRNRVILDVGPSPFTPHPTKPNPLG</sequence>
<dbReference type="InterPro" id="IPR000160">
    <property type="entry name" value="GGDEF_dom"/>
</dbReference>
<dbReference type="SMART" id="SM00267">
    <property type="entry name" value="GGDEF"/>
    <property type="match status" value="1"/>
</dbReference>
<keyword evidence="3" id="KW-0472">Membrane</keyword>
<evidence type="ECO:0000256" key="2">
    <source>
        <dbReference type="ARBA" id="ARBA00034247"/>
    </source>
</evidence>
<evidence type="ECO:0000256" key="1">
    <source>
        <dbReference type="ARBA" id="ARBA00012528"/>
    </source>
</evidence>
<dbReference type="RefSeq" id="WP_094410362.1">
    <property type="nucleotide sequence ID" value="NZ_BMJZ01000003.1"/>
</dbReference>
<evidence type="ECO:0000313" key="5">
    <source>
        <dbReference type="EMBL" id="OYQ16724.1"/>
    </source>
</evidence>
<reference evidence="5 6" key="1">
    <citation type="submission" date="2017-07" db="EMBL/GenBank/DDBJ databases">
        <title>Elstera cyanobacteriorum sp. nov., a novel bacterium isolated from cyanobacterial aggregates in a eutrophic lake.</title>
        <authorList>
            <person name="Cai H."/>
        </authorList>
    </citation>
    <scope>NUCLEOTIDE SEQUENCE [LARGE SCALE GENOMIC DNA]</scope>
    <source>
        <strain evidence="5 6">TH019</strain>
    </source>
</reference>
<evidence type="ECO:0000256" key="3">
    <source>
        <dbReference type="SAM" id="Phobius"/>
    </source>
</evidence>
<name>A0A255XK13_9PROT</name>
<dbReference type="OrthoDB" id="9812260at2"/>
<dbReference type="EC" id="2.7.7.65" evidence="1"/>
<dbReference type="FunFam" id="3.30.70.270:FF:000001">
    <property type="entry name" value="Diguanylate cyclase domain protein"/>
    <property type="match status" value="1"/>
</dbReference>
<feature type="transmembrane region" description="Helical" evidence="3">
    <location>
        <begin position="289"/>
        <end position="316"/>
    </location>
</feature>
<dbReference type="SUPFAM" id="SSF55073">
    <property type="entry name" value="Nucleotide cyclase"/>
    <property type="match status" value="1"/>
</dbReference>
<comment type="caution">
    <text evidence="5">The sequence shown here is derived from an EMBL/GenBank/DDBJ whole genome shotgun (WGS) entry which is preliminary data.</text>
</comment>
<dbReference type="PROSITE" id="PS50887">
    <property type="entry name" value="GGDEF"/>
    <property type="match status" value="1"/>
</dbReference>
<dbReference type="CDD" id="cd12914">
    <property type="entry name" value="PDC1_DGC_like"/>
    <property type="match status" value="1"/>
</dbReference>